<sequence length="373" mass="39881">MLPGVGTSSGRRPPPARSWKVAGTAGFVPEPEPRELSDRTAILRRVSDERLIWNSRIPSRSPVQDFAVIDVDGRPLVVCADWGNRVWTWDLLADEWVERPLAELGDGLYREFQHVAVEVLNGRTVLATGGPRQNLALWDLFGGQLLSPPPLDRAGVHALAAAQVGGQLTLLAGAGYPDVYSWDPSRVGPAVRAAPRLSGHRDDMSGVAVARLDGRHLVVSGGYDRRLVLSDLESGELIVELWPGGVPRAVKLATVGGRPVVVAASDAGETSDRGEVWIFDPVTAEPVGAALAGHENRILALDVAAIGDRTIAVTGSEDGTARIWDLAAARQLGAPLTGHRDEIFSVVIATVRGRRVALTAGRDGRVRVWDLTP</sequence>
<dbReference type="Proteomes" id="UP000621500">
    <property type="component" value="Unassembled WGS sequence"/>
</dbReference>
<evidence type="ECO:0000313" key="5">
    <source>
        <dbReference type="EMBL" id="GIG98506.1"/>
    </source>
</evidence>
<dbReference type="PRINTS" id="PR00320">
    <property type="entry name" value="GPROTEINBRPT"/>
</dbReference>
<dbReference type="PANTHER" id="PTHR19848">
    <property type="entry name" value="WD40 REPEAT PROTEIN"/>
    <property type="match status" value="1"/>
</dbReference>
<feature type="repeat" description="WD" evidence="3">
    <location>
        <begin position="291"/>
        <end position="334"/>
    </location>
</feature>
<proteinExistence type="predicted"/>
<dbReference type="PROSITE" id="PS00678">
    <property type="entry name" value="WD_REPEATS_1"/>
    <property type="match status" value="2"/>
</dbReference>
<keyword evidence="6" id="KW-1185">Reference proteome</keyword>
<dbReference type="SUPFAM" id="SSF50998">
    <property type="entry name" value="Quinoprotein alcohol dehydrogenase-like"/>
    <property type="match status" value="1"/>
</dbReference>
<evidence type="ECO:0000313" key="6">
    <source>
        <dbReference type="Proteomes" id="UP000621500"/>
    </source>
</evidence>
<evidence type="ECO:0000256" key="4">
    <source>
        <dbReference type="SAM" id="MobiDB-lite"/>
    </source>
</evidence>
<evidence type="ECO:0000256" key="1">
    <source>
        <dbReference type="ARBA" id="ARBA00022574"/>
    </source>
</evidence>
<reference evidence="5 6" key="1">
    <citation type="submission" date="2021-01" db="EMBL/GenBank/DDBJ databases">
        <title>Whole genome shotgun sequence of Plantactinospora mayteni NBRC 109088.</title>
        <authorList>
            <person name="Komaki H."/>
            <person name="Tamura T."/>
        </authorList>
    </citation>
    <scope>NUCLEOTIDE SEQUENCE [LARGE SCALE GENOMIC DNA]</scope>
    <source>
        <strain evidence="5 6">NBRC 109088</strain>
    </source>
</reference>
<dbReference type="InterPro" id="IPR015943">
    <property type="entry name" value="WD40/YVTN_repeat-like_dom_sf"/>
</dbReference>
<feature type="compositionally biased region" description="Polar residues" evidence="4">
    <location>
        <begin position="1"/>
        <end position="10"/>
    </location>
</feature>
<feature type="region of interest" description="Disordered" evidence="4">
    <location>
        <begin position="1"/>
        <end position="20"/>
    </location>
</feature>
<dbReference type="SMART" id="SM00320">
    <property type="entry name" value="WD40"/>
    <property type="match status" value="4"/>
</dbReference>
<keyword evidence="2" id="KW-0677">Repeat</keyword>
<protein>
    <recommendedName>
        <fullName evidence="7">WD40 repeat domain-containing protein</fullName>
    </recommendedName>
</protein>
<keyword evidence="1 3" id="KW-0853">WD repeat</keyword>
<dbReference type="InterPro" id="IPR001680">
    <property type="entry name" value="WD40_rpt"/>
</dbReference>
<accession>A0ABQ4EV23</accession>
<dbReference type="Gene3D" id="2.130.10.10">
    <property type="entry name" value="YVTN repeat-like/Quinoprotein amine dehydrogenase"/>
    <property type="match status" value="2"/>
</dbReference>
<dbReference type="PROSITE" id="PS50294">
    <property type="entry name" value="WD_REPEATS_REGION"/>
    <property type="match status" value="2"/>
</dbReference>
<dbReference type="PANTHER" id="PTHR19848:SF8">
    <property type="entry name" value="F-BOX AND WD REPEAT DOMAIN CONTAINING 7"/>
    <property type="match status" value="1"/>
</dbReference>
<gene>
    <name evidence="5" type="ORF">Pma05_50790</name>
</gene>
<dbReference type="InterPro" id="IPR019775">
    <property type="entry name" value="WD40_repeat_CS"/>
</dbReference>
<dbReference type="PROSITE" id="PS50082">
    <property type="entry name" value="WD_REPEATS_2"/>
    <property type="match status" value="2"/>
</dbReference>
<evidence type="ECO:0000256" key="2">
    <source>
        <dbReference type="ARBA" id="ARBA00022737"/>
    </source>
</evidence>
<organism evidence="5 6">
    <name type="scientific">Plantactinospora mayteni</name>
    <dbReference type="NCBI Taxonomy" id="566021"/>
    <lineage>
        <taxon>Bacteria</taxon>
        <taxon>Bacillati</taxon>
        <taxon>Actinomycetota</taxon>
        <taxon>Actinomycetes</taxon>
        <taxon>Micromonosporales</taxon>
        <taxon>Micromonosporaceae</taxon>
        <taxon>Plantactinospora</taxon>
    </lineage>
</organism>
<evidence type="ECO:0000256" key="3">
    <source>
        <dbReference type="PROSITE-ProRule" id="PRU00221"/>
    </source>
</evidence>
<dbReference type="Pfam" id="PF00400">
    <property type="entry name" value="WD40"/>
    <property type="match status" value="2"/>
</dbReference>
<dbReference type="InterPro" id="IPR020472">
    <property type="entry name" value="WD40_PAC1"/>
</dbReference>
<dbReference type="InterPro" id="IPR011047">
    <property type="entry name" value="Quinoprotein_ADH-like_sf"/>
</dbReference>
<dbReference type="EMBL" id="BONX01000035">
    <property type="protein sequence ID" value="GIG98506.1"/>
    <property type="molecule type" value="Genomic_DNA"/>
</dbReference>
<evidence type="ECO:0008006" key="7">
    <source>
        <dbReference type="Google" id="ProtNLM"/>
    </source>
</evidence>
<name>A0ABQ4EV23_9ACTN</name>
<comment type="caution">
    <text evidence="5">The sequence shown here is derived from an EMBL/GenBank/DDBJ whole genome shotgun (WGS) entry which is preliminary data.</text>
</comment>
<feature type="repeat" description="WD" evidence="3">
    <location>
        <begin position="336"/>
        <end position="373"/>
    </location>
</feature>